<evidence type="ECO:0000259" key="9">
    <source>
        <dbReference type="PROSITE" id="PS50290"/>
    </source>
</evidence>
<dbReference type="Gene3D" id="1.25.40.70">
    <property type="entry name" value="Phosphatidylinositol 3-kinase, accessory domain (PIK)"/>
    <property type="match status" value="1"/>
</dbReference>
<dbReference type="SUPFAM" id="SSF48371">
    <property type="entry name" value="ARM repeat"/>
    <property type="match status" value="1"/>
</dbReference>
<dbReference type="FunFam" id="3.30.1010.10:FF:000014">
    <property type="entry name" value="Phosphatidylinositol 4-kinase STT4"/>
    <property type="match status" value="1"/>
</dbReference>
<dbReference type="Pfam" id="PF00613">
    <property type="entry name" value="PI3Ka"/>
    <property type="match status" value="1"/>
</dbReference>
<evidence type="ECO:0000256" key="2">
    <source>
        <dbReference type="ARBA" id="ARBA00006209"/>
    </source>
</evidence>
<dbReference type="GO" id="GO:0005886">
    <property type="term" value="C:plasma membrane"/>
    <property type="evidence" value="ECO:0007669"/>
    <property type="project" value="TreeGrafter"/>
</dbReference>
<dbReference type="PANTHER" id="PTHR10048">
    <property type="entry name" value="PHOSPHATIDYLINOSITOL KINASE"/>
    <property type="match status" value="1"/>
</dbReference>
<dbReference type="SMART" id="SM00145">
    <property type="entry name" value="PI3Ka"/>
    <property type="match status" value="1"/>
</dbReference>
<comment type="catalytic activity">
    <reaction evidence="1">
        <text>a 1,2-diacyl-sn-glycero-3-phospho-(1D-myo-inositol) + ATP = a 1,2-diacyl-sn-glycero-3-phospho-(1D-myo-inositol 4-phosphate) + ADP + H(+)</text>
        <dbReference type="Rhea" id="RHEA:19877"/>
        <dbReference type="ChEBI" id="CHEBI:15378"/>
        <dbReference type="ChEBI" id="CHEBI:30616"/>
        <dbReference type="ChEBI" id="CHEBI:57880"/>
        <dbReference type="ChEBI" id="CHEBI:58178"/>
        <dbReference type="ChEBI" id="CHEBI:456216"/>
        <dbReference type="EC" id="2.7.1.67"/>
    </reaction>
</comment>
<keyword evidence="6" id="KW-0418">Kinase</keyword>
<dbReference type="EC" id="2.7.1.67" evidence="3"/>
<dbReference type="PROSITE" id="PS00915">
    <property type="entry name" value="PI3_4_KINASE_1"/>
    <property type="match status" value="1"/>
</dbReference>
<evidence type="ECO:0000256" key="3">
    <source>
        <dbReference type="ARBA" id="ARBA00012169"/>
    </source>
</evidence>
<gene>
    <name evidence="11" type="ORF">DASC09_063830</name>
</gene>
<dbReference type="FunFam" id="1.25.40.70:FF:000011">
    <property type="entry name" value="Phosphatidylinositol 4-kinase alpha"/>
    <property type="match status" value="1"/>
</dbReference>
<dbReference type="InterPro" id="IPR036940">
    <property type="entry name" value="PI3/4_kinase_cat_sf"/>
</dbReference>
<dbReference type="GO" id="GO:0004430">
    <property type="term" value="F:1-phosphatidylinositol 4-kinase activity"/>
    <property type="evidence" value="ECO:0007669"/>
    <property type="project" value="UniProtKB-EC"/>
</dbReference>
<dbReference type="GO" id="GO:0005524">
    <property type="term" value="F:ATP binding"/>
    <property type="evidence" value="ECO:0007669"/>
    <property type="project" value="UniProtKB-KW"/>
</dbReference>
<comment type="caution">
    <text evidence="11">The sequence shown here is derived from an EMBL/GenBank/DDBJ whole genome shotgun (WGS) entry which is preliminary data.</text>
</comment>
<keyword evidence="12" id="KW-1185">Reference proteome</keyword>
<reference evidence="11 12" key="1">
    <citation type="journal article" date="2023" name="Elife">
        <title>Identification of key yeast species and microbe-microbe interactions impacting larval growth of Drosophila in the wild.</title>
        <authorList>
            <person name="Mure A."/>
            <person name="Sugiura Y."/>
            <person name="Maeda R."/>
            <person name="Honda K."/>
            <person name="Sakurai N."/>
            <person name="Takahashi Y."/>
            <person name="Watada M."/>
            <person name="Katoh T."/>
            <person name="Gotoh A."/>
            <person name="Gotoh Y."/>
            <person name="Taniguchi I."/>
            <person name="Nakamura K."/>
            <person name="Hayashi T."/>
            <person name="Katayama T."/>
            <person name="Uemura T."/>
            <person name="Hattori Y."/>
        </authorList>
    </citation>
    <scope>NUCLEOTIDE SEQUENCE [LARGE SCALE GENOMIC DNA]</scope>
    <source>
        <strain evidence="11 12">SC-9</strain>
    </source>
</reference>
<dbReference type="GeneID" id="90077032"/>
<dbReference type="Pfam" id="PF00454">
    <property type="entry name" value="PI3_PI4_kinase"/>
    <property type="match status" value="1"/>
</dbReference>
<comment type="similarity">
    <text evidence="2">Belongs to the PI3/PI4-kinase family. Type III PI4K subfamily.</text>
</comment>
<dbReference type="GO" id="GO:0048015">
    <property type="term" value="P:phosphatidylinositol-mediated signaling"/>
    <property type="evidence" value="ECO:0007669"/>
    <property type="project" value="TreeGrafter"/>
</dbReference>
<keyword evidence="4" id="KW-0808">Transferase</keyword>
<dbReference type="SUPFAM" id="SSF56112">
    <property type="entry name" value="Protein kinase-like (PK-like)"/>
    <property type="match status" value="1"/>
</dbReference>
<dbReference type="SMART" id="SM00146">
    <property type="entry name" value="PI3Kc"/>
    <property type="match status" value="1"/>
</dbReference>
<evidence type="ECO:0000256" key="6">
    <source>
        <dbReference type="ARBA" id="ARBA00022777"/>
    </source>
</evidence>
<dbReference type="GO" id="GO:0046854">
    <property type="term" value="P:phosphatidylinositol phosphate biosynthetic process"/>
    <property type="evidence" value="ECO:0007669"/>
    <property type="project" value="InterPro"/>
</dbReference>
<dbReference type="CDD" id="cd05167">
    <property type="entry name" value="PI4Kc_III_alpha"/>
    <property type="match status" value="1"/>
</dbReference>
<dbReference type="InterPro" id="IPR000403">
    <property type="entry name" value="PI3/4_kinase_cat_dom"/>
</dbReference>
<dbReference type="Proteomes" id="UP001360560">
    <property type="component" value="Unassembled WGS sequence"/>
</dbReference>
<dbReference type="PROSITE" id="PS50290">
    <property type="entry name" value="PI3_4_KINASE_3"/>
    <property type="match status" value="1"/>
</dbReference>
<dbReference type="EMBL" id="BTFZ01000020">
    <property type="protein sequence ID" value="GMM39044.1"/>
    <property type="molecule type" value="Genomic_DNA"/>
</dbReference>
<feature type="coiled-coil region" evidence="8">
    <location>
        <begin position="1398"/>
        <end position="1425"/>
    </location>
</feature>
<dbReference type="PROSITE" id="PS00916">
    <property type="entry name" value="PI3_4_KINASE_2"/>
    <property type="match status" value="1"/>
</dbReference>
<dbReference type="InterPro" id="IPR018936">
    <property type="entry name" value="PI3/4_kinase_CS"/>
</dbReference>
<feature type="domain" description="PI3K/PI4K catalytic" evidence="9">
    <location>
        <begin position="2070"/>
        <end position="2341"/>
    </location>
</feature>
<proteinExistence type="inferred from homology"/>
<dbReference type="InterPro" id="IPR042236">
    <property type="entry name" value="PI3K_accessory_sf"/>
</dbReference>
<keyword evidence="8" id="KW-0175">Coiled coil</keyword>
<sequence length="2357" mass="265655">MDYLHSGKYRSLCKVLRTYVKNGCVSKFQSLVDFLPNQAETLTATHLELLYALSNSSSLFSKHADPIFYKGIHASFSDILRQISRNKIHFNVESNINQYFQATYHLVNSLVILGINGDKGIYDKVTDQLILNLEVIREELSKATVDDNEKLIYYFVLFGYLFAFSHNPKFMVLYSNEAHDPSELKLFNLINGIIDNHPFLNQLESIIANSLVIPLNESSAYFSNGSGSANYKLLLHFNLNFFRVFGKNNRTTEFSSLLFLKYLNLVKLNLILYISKIPVSNIAQAKESIIETLVSLRSKELDTKEARTSQNKEKPIDHLNIDDIASSTGSFSDVSTASVETYLKSNDLSKAESGLLSQISAQSLEQLSTFQNGTNFIILSSSNRIDLIFENKSLILEILSCLYFLKSVSYEFIHKNLLVKNLIINYTSASGYSSLVDGHIADNISNSGFSSSYLLSNSVPSTATSNSEFIDNNELINPSLSFNIFGLLSLLSMENSTTSSGESNNEGSYENLCTIINKKISFLIFNNPGLKFTKVLKKSLRCIALAYKYSSQDSIVGLIYSLINMLSVENADESGLTSRESEVKINASQTGTVSRSIAGTLRAPRLTKSDINALKSSGGGLEASPSKRAAATSSISSASSVLNDTSFAHSTSVLKNVDMTKTKDTSMSQIERIFSNSIKSIIELCNNYHQEEITMLVMTVLVQKFRISGTPIVDPSKSMSSNALVGSQDPKNSKTVSDLLSLTIVKNLCNLTKNLHDDSKNFQLLMKTYSNFLNHSISKNHWVLIEESINSYCKIAKILKNNFYLFSKDDSASSTGYWSIPPTLVPSSGNKFSSLYSTNKRLIYDLTSAYVNENYKIFLHEVLNSMISKGDNINSLEDNSHHRSHSEISEVAKKIEIYLKPLAMLLPSPFENESCLAFSNDRIVKRGNLVIVDEVSVGLFRNLWFNMVVHGMNIDLLPLLVPSLSSSIEMPKASKGKKAMSPTASATQWKSIKYLKIIAFNSPPLASKLSWSHNENLLELNTVLRRGSSHSNVRFQKSVLETIVDNGSGISGDVDLEKSIISTLDTENPASFRGKISSTPKLMFLAATIFLEFFRIESGDFHKVLLYFSDPSIKLSSLEKDMKYITYEILSTYMLKINLNFNSVNDVPADMRNSQELHLPIVNLFTINQISAQVNEMLTLTCATNSFLQSIAVKCCDLLLSKVPGVLCNQESFTLFKLLDLLNLLFSSIVNYEKQRYTPVLEYSLPTYGLNSTTNCHDITSFEKIILLDSLEWRKDTFGKLQVMAKQWILRAINNSEQVVKNLLQSYVVINSNISSTASSQLYSTIKHYKSDSSVNMGVSFAVEMCKNITTTDKEIYNIVNSTYLSFPSSSKIDTLSDFLINYNISADLSDIRSEYNASNFKTRAAKLRKKIDELSEGLENDRKLLSAGKNSSRHHVNHRNNNIIHIIDDISNFLSILKNSRKTAQNQKEIEQYEAEFVKYLIEIPFKVFNCDILKYCISNWLIVSTNNTELQFLIFNEILKHFQQTIVDGKGLFNNHHGTNIQFLPEYKEMEYAPSNKQEANHFASLASESFKIHLLLIRLIQSLFHSSTYQSNNSLKNFNSFIMFVLKNFLKISSHPFSRLLRFEIVKLSLDILSANLSIRNAKISDGVLQVKNSVTFHNFFSSFANLIMDASLNWFKQRKIPPFGDNLLKIMADFDILIDVANTISRLNLTGDNDLVLKKKMLLVFLNDEINSMSIWLNPLGENKSISKEYDFNYANNLVSSGSINEKFLMDAYELNPVFAVNIVLRIVNSGVAGSGGISYKMFLKKLLLNDGLSAINCPDAIAILLDVDLYDHQDQHILTNESATNSNPLKHLLYWDPVSPIDAINLFLPPFGENPFVLQYAMKSLISHEVNVTFFYVPQIVQMLRYDSEGYVQKFILEMAQISQLFAHQIIWNMLANSYKDDEGTIEDDLKPKLDEVKDLMTKSFSPVDFAYYEKEFSFFKEITGISAKLKPYIKKTKAEKKLKIDEEMRKIKVEPGVYLPSNPDGILVDINRTSGKPLQSHAKAPFMATFKISKKVHVYDEDSGDDDIAINIEDADGVKNDDNVNTTIVETWKSAIFKVGDDCRQDVLALQLISVFRSIWTNNNLDLYVFPNRVTATDAGCGIIDVLPNSVSRDMLGREAVNGLYEYFITKFGPEYSTEFQVARNNLIKSLAAYSIISYLLQFKDRHNGNIMYDDQGHILHIDFGFCFDIVPGGVKFEAVPFKLTKEMILVMGGSNDTQSFKRFEELCVQGYLAARPYMDVIVKNVLPMLNSGLPCFKGMTTIKNLKARFVPGKTEKEAALYMRKLIRKSYESFFTKGYDEFQRITNGIPY</sequence>
<protein>
    <recommendedName>
        <fullName evidence="3">1-phosphatidylinositol 4-kinase</fullName>
        <ecNumber evidence="3">2.7.1.67</ecNumber>
    </recommendedName>
</protein>
<evidence type="ECO:0000256" key="5">
    <source>
        <dbReference type="ARBA" id="ARBA00022741"/>
    </source>
</evidence>
<evidence type="ECO:0000259" key="10">
    <source>
        <dbReference type="PROSITE" id="PS51545"/>
    </source>
</evidence>
<dbReference type="Gene3D" id="3.30.1010.10">
    <property type="entry name" value="Phosphatidylinositol 3-kinase Catalytic Subunit, Chain A, domain 4"/>
    <property type="match status" value="1"/>
</dbReference>
<dbReference type="PROSITE" id="PS51545">
    <property type="entry name" value="PIK_HELICAL"/>
    <property type="match status" value="1"/>
</dbReference>
<name>A0AAV5QWW0_9ASCO</name>
<keyword evidence="7" id="KW-0067">ATP-binding</keyword>
<evidence type="ECO:0000313" key="12">
    <source>
        <dbReference type="Proteomes" id="UP001360560"/>
    </source>
</evidence>
<evidence type="ECO:0000313" key="11">
    <source>
        <dbReference type="EMBL" id="GMM39044.1"/>
    </source>
</evidence>
<dbReference type="PANTHER" id="PTHR10048:SF15">
    <property type="entry name" value="PHOSPHATIDYLINOSITOL 4-KINASE ALPHA"/>
    <property type="match status" value="1"/>
</dbReference>
<evidence type="ECO:0000256" key="8">
    <source>
        <dbReference type="SAM" id="Coils"/>
    </source>
</evidence>
<dbReference type="RefSeq" id="XP_064856039.1">
    <property type="nucleotide sequence ID" value="XM_064999967.1"/>
</dbReference>
<accession>A0AAV5QWW0</accession>
<dbReference type="InterPro" id="IPR015433">
    <property type="entry name" value="PI3/4_kinase"/>
</dbReference>
<dbReference type="InterPro" id="IPR001263">
    <property type="entry name" value="PI3K_accessory_dom"/>
</dbReference>
<keyword evidence="5" id="KW-0547">Nucleotide-binding</keyword>
<organism evidence="11 12">
    <name type="scientific">Saccharomycopsis crataegensis</name>
    <dbReference type="NCBI Taxonomy" id="43959"/>
    <lineage>
        <taxon>Eukaryota</taxon>
        <taxon>Fungi</taxon>
        <taxon>Dikarya</taxon>
        <taxon>Ascomycota</taxon>
        <taxon>Saccharomycotina</taxon>
        <taxon>Saccharomycetes</taxon>
        <taxon>Saccharomycopsidaceae</taxon>
        <taxon>Saccharomycopsis</taxon>
    </lineage>
</organism>
<dbReference type="GO" id="GO:0005737">
    <property type="term" value="C:cytoplasm"/>
    <property type="evidence" value="ECO:0007669"/>
    <property type="project" value="TreeGrafter"/>
</dbReference>
<dbReference type="InterPro" id="IPR011009">
    <property type="entry name" value="Kinase-like_dom_sf"/>
</dbReference>
<evidence type="ECO:0000256" key="7">
    <source>
        <dbReference type="ARBA" id="ARBA00022840"/>
    </source>
</evidence>
<dbReference type="FunFam" id="1.10.1070.11:FF:000022">
    <property type="entry name" value="Phosphatidylinositol 4-kinase stt4"/>
    <property type="match status" value="1"/>
</dbReference>
<dbReference type="Gene3D" id="1.10.1070.11">
    <property type="entry name" value="Phosphatidylinositol 3-/4-kinase, catalytic domain"/>
    <property type="match status" value="1"/>
</dbReference>
<dbReference type="InterPro" id="IPR016024">
    <property type="entry name" value="ARM-type_fold"/>
</dbReference>
<feature type="domain" description="PIK helical" evidence="10">
    <location>
        <begin position="1765"/>
        <end position="1965"/>
    </location>
</feature>
<evidence type="ECO:0000256" key="4">
    <source>
        <dbReference type="ARBA" id="ARBA00022679"/>
    </source>
</evidence>
<evidence type="ECO:0000256" key="1">
    <source>
        <dbReference type="ARBA" id="ARBA00001686"/>
    </source>
</evidence>